<dbReference type="InterPro" id="IPR017555">
    <property type="entry name" value="TriPribosyl-deP-CoA_syn"/>
</dbReference>
<dbReference type="RefSeq" id="WP_310371771.1">
    <property type="nucleotide sequence ID" value="NZ_JAVDXT010000001.1"/>
</dbReference>
<comment type="function">
    <text evidence="5">Involved in the formation of 2-(5''-phosphoribosyl)-3'-dephosphocoenzyme-A, the prosthetic group of the acyl-carrier protein of the malonate decarboxylase.</text>
</comment>
<reference evidence="7 8" key="1">
    <citation type="submission" date="2023-07" db="EMBL/GenBank/DDBJ databases">
        <title>Sorghum-associated microbial communities from plants grown in Nebraska, USA.</title>
        <authorList>
            <person name="Schachtman D."/>
        </authorList>
    </citation>
    <scope>NUCLEOTIDE SEQUENCE [LARGE SCALE GENOMIC DNA]</scope>
    <source>
        <strain evidence="7 8">BE313</strain>
    </source>
</reference>
<protein>
    <recommendedName>
        <fullName evidence="5">Probable 2-(5''-triphosphoribosyl)-3'-dephosphocoenzyme-A synthase</fullName>
        <shortName evidence="5">2-(5''-triphosphoribosyl)-3'-dephospho-CoA synthase</shortName>
        <ecNumber evidence="5">2.4.2.52</ecNumber>
    </recommendedName>
</protein>
<dbReference type="Gene3D" id="1.10.4200.10">
    <property type="entry name" value="Triphosphoribosyl-dephospho-CoA protein"/>
    <property type="match status" value="1"/>
</dbReference>
<evidence type="ECO:0000256" key="1">
    <source>
        <dbReference type="ARBA" id="ARBA00001210"/>
    </source>
</evidence>
<dbReference type="EC" id="2.4.2.52" evidence="5"/>
<keyword evidence="7" id="KW-0328">Glycosyltransferase</keyword>
<dbReference type="NCBIfam" id="TIGR03132">
    <property type="entry name" value="malonate_mdcB"/>
    <property type="match status" value="1"/>
</dbReference>
<feature type="region of interest" description="Disordered" evidence="6">
    <location>
        <begin position="134"/>
        <end position="153"/>
    </location>
</feature>
<evidence type="ECO:0000256" key="6">
    <source>
        <dbReference type="SAM" id="MobiDB-lite"/>
    </source>
</evidence>
<evidence type="ECO:0000256" key="5">
    <source>
        <dbReference type="HAMAP-Rule" id="MF_01883"/>
    </source>
</evidence>
<evidence type="ECO:0000313" key="8">
    <source>
        <dbReference type="Proteomes" id="UP001180487"/>
    </source>
</evidence>
<dbReference type="Pfam" id="PF01874">
    <property type="entry name" value="CitG"/>
    <property type="match status" value="1"/>
</dbReference>
<dbReference type="InterPro" id="IPR002736">
    <property type="entry name" value="CitG"/>
</dbReference>
<comment type="catalytic activity">
    <reaction evidence="1 5">
        <text>3'-dephospho-CoA + ATP = 2'-(5''-triphospho-alpha-D-ribosyl)-3'-dephospho-CoA + adenine</text>
        <dbReference type="Rhea" id="RHEA:15117"/>
        <dbReference type="ChEBI" id="CHEBI:16708"/>
        <dbReference type="ChEBI" id="CHEBI:30616"/>
        <dbReference type="ChEBI" id="CHEBI:57328"/>
        <dbReference type="ChEBI" id="CHEBI:61378"/>
        <dbReference type="EC" id="2.4.2.52"/>
    </reaction>
</comment>
<gene>
    <name evidence="5" type="primary">mdcB</name>
    <name evidence="7" type="ORF">J2X19_001330</name>
</gene>
<evidence type="ECO:0000256" key="3">
    <source>
        <dbReference type="ARBA" id="ARBA00022741"/>
    </source>
</evidence>
<comment type="caution">
    <text evidence="7">The sequence shown here is derived from an EMBL/GenBank/DDBJ whole genome shotgun (WGS) entry which is preliminary data.</text>
</comment>
<dbReference type="GO" id="GO:0046917">
    <property type="term" value="F:triphosphoribosyl-dephospho-CoA synthase activity"/>
    <property type="evidence" value="ECO:0007669"/>
    <property type="project" value="UniProtKB-EC"/>
</dbReference>
<sequence>MRDLAPIGQQAVRALYLELALEPKPGLVSLRDNGSHQDMTAQTFVRSLFALRHYFVQMAHAGSAQQPFAALEALGLQAEARMLRATGGINTHRGAIFALGLLCASAGNLQAQQIAISPDALRTALSTHWGPALRSRAERARQRAPSTHGQRAAQRYQLRSAGDEAADAFPTLFETTLPALQAAYAQGLADRAARIQAFFATMAYLDDTNMVHRGGMDGLRFGQQAARQFLAAGGAARPDWLEHARALHADFVARRLSPGGSADLLACACWVQQLSVSATQAQPCLA</sequence>
<proteinExistence type="inferred from homology"/>
<dbReference type="HAMAP" id="MF_01883">
    <property type="entry name" value="MdcB"/>
    <property type="match status" value="1"/>
</dbReference>
<accession>A0ABU2C5Q8</accession>
<keyword evidence="3 5" id="KW-0547">Nucleotide-binding</keyword>
<comment type="similarity">
    <text evidence="5">Belongs to the CitG/MdcB family.</text>
</comment>
<dbReference type="Proteomes" id="UP001180487">
    <property type="component" value="Unassembled WGS sequence"/>
</dbReference>
<keyword evidence="2 5" id="KW-0808">Transferase</keyword>
<dbReference type="PANTHER" id="PTHR30201">
    <property type="entry name" value="TRIPHOSPHORIBOSYL-DEPHOSPHO-COA SYNTHASE"/>
    <property type="match status" value="1"/>
</dbReference>
<organism evidence="7 8">
    <name type="scientific">Rhodoferax ferrireducens</name>
    <dbReference type="NCBI Taxonomy" id="192843"/>
    <lineage>
        <taxon>Bacteria</taxon>
        <taxon>Pseudomonadati</taxon>
        <taxon>Pseudomonadota</taxon>
        <taxon>Betaproteobacteria</taxon>
        <taxon>Burkholderiales</taxon>
        <taxon>Comamonadaceae</taxon>
        <taxon>Rhodoferax</taxon>
    </lineage>
</organism>
<evidence type="ECO:0000256" key="4">
    <source>
        <dbReference type="ARBA" id="ARBA00022840"/>
    </source>
</evidence>
<name>A0ABU2C5Q8_9BURK</name>
<dbReference type="PANTHER" id="PTHR30201:SF2">
    <property type="entry name" value="2-(5''-TRIPHOSPHORIBOSYL)-3'-DEPHOSPHOCOENZYME-A SYNTHASE"/>
    <property type="match status" value="1"/>
</dbReference>
<evidence type="ECO:0000256" key="2">
    <source>
        <dbReference type="ARBA" id="ARBA00022679"/>
    </source>
</evidence>
<dbReference type="EMBL" id="JAVDXT010000001">
    <property type="protein sequence ID" value="MDR7376672.1"/>
    <property type="molecule type" value="Genomic_DNA"/>
</dbReference>
<keyword evidence="4 5" id="KW-0067">ATP-binding</keyword>
<keyword evidence="8" id="KW-1185">Reference proteome</keyword>
<dbReference type="GO" id="GO:0016757">
    <property type="term" value="F:glycosyltransferase activity"/>
    <property type="evidence" value="ECO:0007669"/>
    <property type="project" value="UniProtKB-KW"/>
</dbReference>
<evidence type="ECO:0000313" key="7">
    <source>
        <dbReference type="EMBL" id="MDR7376672.1"/>
    </source>
</evidence>